<dbReference type="PANTHER" id="PTHR36512">
    <property type="entry name" value="D-AMINOPEPTIDASE"/>
    <property type="match status" value="1"/>
</dbReference>
<name>A0ABU2GZA3_9ACTN</name>
<dbReference type="Proteomes" id="UP001265083">
    <property type="component" value="Unassembled WGS sequence"/>
</dbReference>
<dbReference type="EMBL" id="JAVLUS010000022">
    <property type="protein sequence ID" value="MDS1116235.1"/>
    <property type="molecule type" value="Genomic_DNA"/>
</dbReference>
<gene>
    <name evidence="2" type="ORF">RD149_21045</name>
</gene>
<dbReference type="InterPro" id="IPR005321">
    <property type="entry name" value="Peptidase_S58_DmpA"/>
</dbReference>
<evidence type="ECO:0000313" key="2">
    <source>
        <dbReference type="EMBL" id="MDS1116235.1"/>
    </source>
</evidence>
<dbReference type="Gene3D" id="3.60.70.12">
    <property type="entry name" value="L-amino peptidase D-ALA esterase/amidase"/>
    <property type="match status" value="1"/>
</dbReference>
<accession>A0ABU2GZA3</accession>
<sequence>MTTIGRPARPGDRITDVVGITVGHRHRVDADAKVAGTADAPDGHGWATGTTVVRISGPGAIAAVDVRGGGPGTRETDLLDPSNTVQTAHAIVLSGGSAYGLAAADGAMRALEADGVGLPLDARGHVVPIVPAAVIFDLPVGAWDHRPDAGFGADAVRAADTDFAVGSVGAGAGARAGALKGGVGSASVRIETGPAAGVTVGALMVANPVGAVIDPRTGLPWDLGEDELRRLGLTRPEAADIARLADLADKHTVLNTTIGVVATDAALDAAMTRRIAMAGHDGLGRAIRPAHSPLDGDTIFAVSTGAVRPESTDPATASPAGMHADAAVIAEVCRCAADVVQRAIVDAVLAAESVASIPTYAQAAPSAFTLAR</sequence>
<dbReference type="RefSeq" id="WP_310952059.1">
    <property type="nucleotide sequence ID" value="NZ_JAVLUS010000022.1"/>
</dbReference>
<comment type="similarity">
    <text evidence="1">Belongs to the peptidase S58 family.</text>
</comment>
<keyword evidence="3" id="KW-1185">Reference proteome</keyword>
<comment type="caution">
    <text evidence="2">The sequence shown here is derived from an EMBL/GenBank/DDBJ whole genome shotgun (WGS) entry which is preliminary data.</text>
</comment>
<dbReference type="InterPro" id="IPR016117">
    <property type="entry name" value="ArgJ-like_dom_sf"/>
</dbReference>
<evidence type="ECO:0000313" key="3">
    <source>
        <dbReference type="Proteomes" id="UP001265083"/>
    </source>
</evidence>
<dbReference type="Pfam" id="PF03576">
    <property type="entry name" value="Peptidase_S58"/>
    <property type="match status" value="1"/>
</dbReference>
<reference evidence="2 3" key="1">
    <citation type="submission" date="2023-08" db="EMBL/GenBank/DDBJ databases">
        <title>Bioegradation of LLDPE and BLDPE plastic by marine bacteria from coast plastic debris.</title>
        <authorList>
            <person name="Rong Z."/>
        </authorList>
    </citation>
    <scope>NUCLEOTIDE SEQUENCE [LARGE SCALE GENOMIC DNA]</scope>
    <source>
        <strain evidence="2 3">Z-2</strain>
    </source>
</reference>
<proteinExistence type="inferred from homology"/>
<organism evidence="2 3">
    <name type="scientific">Gordonia westfalica</name>
    <dbReference type="NCBI Taxonomy" id="158898"/>
    <lineage>
        <taxon>Bacteria</taxon>
        <taxon>Bacillati</taxon>
        <taxon>Actinomycetota</taxon>
        <taxon>Actinomycetes</taxon>
        <taxon>Mycobacteriales</taxon>
        <taxon>Gordoniaceae</taxon>
        <taxon>Gordonia</taxon>
    </lineage>
</organism>
<evidence type="ECO:0000256" key="1">
    <source>
        <dbReference type="ARBA" id="ARBA00007068"/>
    </source>
</evidence>
<protein>
    <submittedName>
        <fullName evidence="2">P1 family peptidase</fullName>
    </submittedName>
</protein>
<dbReference type="SUPFAM" id="SSF56266">
    <property type="entry name" value="DmpA/ArgJ-like"/>
    <property type="match status" value="1"/>
</dbReference>
<dbReference type="CDD" id="cd02252">
    <property type="entry name" value="nylC_like"/>
    <property type="match status" value="1"/>
</dbReference>
<dbReference type="PANTHER" id="PTHR36512:SF3">
    <property type="entry name" value="BLR5678 PROTEIN"/>
    <property type="match status" value="1"/>
</dbReference>